<gene>
    <name evidence="3" type="ORF">DYU05_10440</name>
</gene>
<evidence type="ECO:0000259" key="2">
    <source>
        <dbReference type="Pfam" id="PF14905"/>
    </source>
</evidence>
<keyword evidence="4" id="KW-1185">Reference proteome</keyword>
<dbReference type="Proteomes" id="UP000260823">
    <property type="component" value="Unassembled WGS sequence"/>
</dbReference>
<dbReference type="EMBL" id="QWDE01000001">
    <property type="protein sequence ID" value="RFZ85976.1"/>
    <property type="molecule type" value="Genomic_DNA"/>
</dbReference>
<dbReference type="AlphaFoldDB" id="A0A3E2NY80"/>
<dbReference type="OrthoDB" id="1086219at2"/>
<evidence type="ECO:0000313" key="3">
    <source>
        <dbReference type="EMBL" id="RFZ85976.1"/>
    </source>
</evidence>
<reference evidence="3 4" key="1">
    <citation type="submission" date="2018-08" db="EMBL/GenBank/DDBJ databases">
        <title>Mucilaginibacter terrae sp. nov., isolated from manganese diggings.</title>
        <authorList>
            <person name="Huang Y."/>
            <person name="Zhou Z."/>
        </authorList>
    </citation>
    <scope>NUCLEOTIDE SEQUENCE [LARGE SCALE GENOMIC DNA]</scope>
    <source>
        <strain evidence="3 4">ZH6</strain>
    </source>
</reference>
<evidence type="ECO:0000256" key="1">
    <source>
        <dbReference type="SAM" id="MobiDB-lite"/>
    </source>
</evidence>
<feature type="compositionally biased region" description="Pro residues" evidence="1">
    <location>
        <begin position="962"/>
        <end position="975"/>
    </location>
</feature>
<organism evidence="3 4">
    <name type="scientific">Mucilaginibacter terrenus</name>
    <dbReference type="NCBI Taxonomy" id="2482727"/>
    <lineage>
        <taxon>Bacteria</taxon>
        <taxon>Pseudomonadati</taxon>
        <taxon>Bacteroidota</taxon>
        <taxon>Sphingobacteriia</taxon>
        <taxon>Sphingobacteriales</taxon>
        <taxon>Sphingobacteriaceae</taxon>
        <taxon>Mucilaginibacter</taxon>
    </lineage>
</organism>
<feature type="compositionally biased region" description="Gly residues" evidence="1">
    <location>
        <begin position="318"/>
        <end position="338"/>
    </location>
</feature>
<protein>
    <recommendedName>
        <fullName evidence="2">Outer membrane protein beta-barrel domain-containing protein</fullName>
    </recommendedName>
</protein>
<feature type="region of interest" description="Disordered" evidence="1">
    <location>
        <begin position="950"/>
        <end position="975"/>
    </location>
</feature>
<dbReference type="Pfam" id="PF14905">
    <property type="entry name" value="OMP_b-brl_3"/>
    <property type="match status" value="1"/>
</dbReference>
<feature type="domain" description="Outer membrane protein beta-barrel" evidence="2">
    <location>
        <begin position="475"/>
        <end position="758"/>
    </location>
</feature>
<dbReference type="SUPFAM" id="SSF56935">
    <property type="entry name" value="Porins"/>
    <property type="match status" value="1"/>
</dbReference>
<comment type="caution">
    <text evidence="3">The sequence shown here is derived from an EMBL/GenBank/DDBJ whole genome shotgun (WGS) entry which is preliminary data.</text>
</comment>
<dbReference type="SUPFAM" id="SSF49464">
    <property type="entry name" value="Carboxypeptidase regulatory domain-like"/>
    <property type="match status" value="1"/>
</dbReference>
<proteinExistence type="predicted"/>
<accession>A0A3E2NY80</accession>
<feature type="region of interest" description="Disordered" evidence="1">
    <location>
        <begin position="318"/>
        <end position="344"/>
    </location>
</feature>
<name>A0A3E2NY80_9SPHI</name>
<evidence type="ECO:0000313" key="4">
    <source>
        <dbReference type="Proteomes" id="UP000260823"/>
    </source>
</evidence>
<dbReference type="InterPro" id="IPR008969">
    <property type="entry name" value="CarboxyPept-like_regulatory"/>
</dbReference>
<sequence length="975" mass="106597">MHYLPVYSVFLSCLHRVVLHIIQIDMKLTQLLFIAAMLTTLSTFAQTGRDVRGVVKDSTGVTLPGTTVKIITATDSSATITDVNGAFVFHSVMANQFSMVFQSVGYQGLKRRYVLDNAKTPFTLPAVILKSDVRMLNTVTITDVNPVKLKEDTVEFNAAAYPVRAGAPVEDVIKKLPGMDVDKDGNVTAQGKTVSKVRVNGKDFFGGDVKTATQNLPADAVQNIQVIDDYGDQANITGVKTGEPEKVLNITIKASRNHGYFGQATVGDGRDMIPGIPNSKEGNRYVASGNVFSFSDDRQLAALANFNNTNTNLFSFGGGGGPGGGGQRGGGGPPGGAGNNSTGITTTRSAGFNYRDSWGKKITAYGSYSFADNTVNTTSTTIQQNISLNNPTTSNQNSVQQTENLNHRFNFNIEWKPDTINYIKFTPSVSYAGITTNQTASNTLFNASQSISGYDFTTYLHSTSPNYGGNLLYNHRFAKKGRNFSVNIGAGSYHIDQFQNPVYSNVTGAVNAPLYQFINTASRTDSVGANFSYLEPIAKKSYIELTYGYKHQYTTADKNTDTLNTSGDRDNYALLTNSYNYTFTTNRIGLNYRFIDKKYNYTLGVVAQPTVLEGMSANAGANRITSFNFAPNARFIYNFSRNKSISLNYTGTSQQPTYTQLQPVIDFSSASYPVQGNPDLKPEFNNVLSLRYNNFDFQSGNVFFSNLSFTQSNDRIVATTITYPRVYAPDSKLAGTILTTYQNADSYYAANGFYVFAKPWEKRKYTLFFIGNASYANNVSYIGSVDENSYALTTEKNLAKNLVLSQGTRFRVSITDVIDAEAGATYAINRTNNSVSQANINNKFSSLNLQLTGKNYFFKDWTFSYDFSKQLYYGYTGATNPNILNTYVERRFLKGNVGTLRFAVNDVFNENTGYTTTSSGSYITQTNSNKLGRYFMLTFTLRLQKFAGSRPSGPGGMGGPGPGGPGPGGPPPGGM</sequence>
<dbReference type="InterPro" id="IPR041700">
    <property type="entry name" value="OMP_b-brl_3"/>
</dbReference>